<sequence length="138" mass="15919">MSFGYKEAASFLKRDVDEKVLEQMRDKDLIDICVSLGFVDDDAYFFINSCRELRNNYSSPHPSNSMLDGVELNYFMHQCIKHVLGNDVQFLGFPVSKFMETLKKDTMTSSVIEYYTDKIKQANDLQKSAILKLTFTNS</sequence>
<evidence type="ECO:0000313" key="1">
    <source>
        <dbReference type="EMBL" id="MED4128089.1"/>
    </source>
</evidence>
<name>A0ABU6NKV9_9BACI</name>
<protein>
    <submittedName>
        <fullName evidence="1">Uncharacterized protein</fullName>
    </submittedName>
</protein>
<proteinExistence type="predicted"/>
<gene>
    <name evidence="1" type="ORF">P5F74_08090</name>
</gene>
<organism evidence="1 2">
    <name type="scientific">Shouchella miscanthi</name>
    <dbReference type="NCBI Taxonomy" id="2598861"/>
    <lineage>
        <taxon>Bacteria</taxon>
        <taxon>Bacillati</taxon>
        <taxon>Bacillota</taxon>
        <taxon>Bacilli</taxon>
        <taxon>Bacillales</taxon>
        <taxon>Bacillaceae</taxon>
        <taxon>Shouchella</taxon>
    </lineage>
</organism>
<dbReference type="Proteomes" id="UP001341820">
    <property type="component" value="Unassembled WGS sequence"/>
</dbReference>
<evidence type="ECO:0000313" key="2">
    <source>
        <dbReference type="Proteomes" id="UP001341820"/>
    </source>
</evidence>
<comment type="caution">
    <text evidence="1">The sequence shown here is derived from an EMBL/GenBank/DDBJ whole genome shotgun (WGS) entry which is preliminary data.</text>
</comment>
<reference evidence="1 2" key="1">
    <citation type="submission" date="2023-03" db="EMBL/GenBank/DDBJ databases">
        <title>Bacillus Genome Sequencing.</title>
        <authorList>
            <person name="Dunlap C."/>
        </authorList>
    </citation>
    <scope>NUCLEOTIDE SEQUENCE [LARGE SCALE GENOMIC DNA]</scope>
    <source>
        <strain evidence="1 2">B-4107</strain>
    </source>
</reference>
<dbReference type="RefSeq" id="WP_328236882.1">
    <property type="nucleotide sequence ID" value="NZ_JAROAS010000011.1"/>
</dbReference>
<keyword evidence="2" id="KW-1185">Reference proteome</keyword>
<accession>A0ABU6NKV9</accession>
<dbReference type="EMBL" id="JAROAS010000011">
    <property type="protein sequence ID" value="MED4128089.1"/>
    <property type="molecule type" value="Genomic_DNA"/>
</dbReference>